<reference evidence="1 2" key="1">
    <citation type="journal article" date="2019" name="Commun. Biol.">
        <title>The bagworm genome reveals a unique fibroin gene that provides high tensile strength.</title>
        <authorList>
            <person name="Kono N."/>
            <person name="Nakamura H."/>
            <person name="Ohtoshi R."/>
            <person name="Tomita M."/>
            <person name="Numata K."/>
            <person name="Arakawa K."/>
        </authorList>
    </citation>
    <scope>NUCLEOTIDE SEQUENCE [LARGE SCALE GENOMIC DNA]</scope>
</reference>
<protein>
    <submittedName>
        <fullName evidence="1">Uncharacterized protein</fullName>
    </submittedName>
</protein>
<proteinExistence type="predicted"/>
<keyword evidence="2" id="KW-1185">Reference proteome</keyword>
<dbReference type="Proteomes" id="UP000299102">
    <property type="component" value="Unassembled WGS sequence"/>
</dbReference>
<dbReference type="AlphaFoldDB" id="A0A4C1WG57"/>
<organism evidence="1 2">
    <name type="scientific">Eumeta variegata</name>
    <name type="common">Bagworm moth</name>
    <name type="synonym">Eumeta japonica</name>
    <dbReference type="NCBI Taxonomy" id="151549"/>
    <lineage>
        <taxon>Eukaryota</taxon>
        <taxon>Metazoa</taxon>
        <taxon>Ecdysozoa</taxon>
        <taxon>Arthropoda</taxon>
        <taxon>Hexapoda</taxon>
        <taxon>Insecta</taxon>
        <taxon>Pterygota</taxon>
        <taxon>Neoptera</taxon>
        <taxon>Endopterygota</taxon>
        <taxon>Lepidoptera</taxon>
        <taxon>Glossata</taxon>
        <taxon>Ditrysia</taxon>
        <taxon>Tineoidea</taxon>
        <taxon>Psychidae</taxon>
        <taxon>Oiketicinae</taxon>
        <taxon>Eumeta</taxon>
    </lineage>
</organism>
<evidence type="ECO:0000313" key="1">
    <source>
        <dbReference type="EMBL" id="GBP49369.1"/>
    </source>
</evidence>
<evidence type="ECO:0000313" key="2">
    <source>
        <dbReference type="Proteomes" id="UP000299102"/>
    </source>
</evidence>
<dbReference type="OrthoDB" id="7460492at2759"/>
<comment type="caution">
    <text evidence="1">The sequence shown here is derived from an EMBL/GenBank/DDBJ whole genome shotgun (WGS) entry which is preliminary data.</text>
</comment>
<accession>A0A4C1WG57</accession>
<gene>
    <name evidence="1" type="ORF">EVAR_24674_1</name>
</gene>
<dbReference type="EMBL" id="BGZK01000543">
    <property type="protein sequence ID" value="GBP49369.1"/>
    <property type="molecule type" value="Genomic_DNA"/>
</dbReference>
<name>A0A4C1WG57_EUMVA</name>
<sequence>MPQGKVIKGQTRKFVLRLRVYFEKESLNGGPLIPATQVRDCVATALGISAPTVVKMTKEGFGSSGMEQNKLSILKKKRQPCKVTAIDSFVTDVIRRSIYDYYQKKKIPTFKKLVQSLRNSGLFRGQKSSLAKVLKGIGFRFKKCDKRKILMERNDVALCRCEFLRQAKKIEERSNVVFVDELGSMRIIRS</sequence>